<feature type="compositionally biased region" description="Low complexity" evidence="2">
    <location>
        <begin position="711"/>
        <end position="735"/>
    </location>
</feature>
<evidence type="ECO:0000256" key="2">
    <source>
        <dbReference type="SAM" id="MobiDB-lite"/>
    </source>
</evidence>
<feature type="region of interest" description="Disordered" evidence="2">
    <location>
        <begin position="1022"/>
        <end position="1067"/>
    </location>
</feature>
<evidence type="ECO:0000313" key="3">
    <source>
        <dbReference type="EMBL" id="KAK7194467.1"/>
    </source>
</evidence>
<feature type="region of interest" description="Disordered" evidence="2">
    <location>
        <begin position="1189"/>
        <end position="1232"/>
    </location>
</feature>
<proteinExistence type="predicted"/>
<evidence type="ECO:0008006" key="5">
    <source>
        <dbReference type="Google" id="ProtNLM"/>
    </source>
</evidence>
<feature type="compositionally biased region" description="Basic residues" evidence="2">
    <location>
        <begin position="534"/>
        <end position="552"/>
    </location>
</feature>
<comment type="caution">
    <text evidence="3">The sequence shown here is derived from an EMBL/GenBank/DDBJ whole genome shotgun (WGS) entry which is preliminary data.</text>
</comment>
<feature type="compositionally biased region" description="Low complexity" evidence="2">
    <location>
        <begin position="498"/>
        <end position="533"/>
    </location>
</feature>
<feature type="coiled-coil region" evidence="1">
    <location>
        <begin position="990"/>
        <end position="1017"/>
    </location>
</feature>
<organism evidence="3 4">
    <name type="scientific">Novymonas esmeraldas</name>
    <dbReference type="NCBI Taxonomy" id="1808958"/>
    <lineage>
        <taxon>Eukaryota</taxon>
        <taxon>Discoba</taxon>
        <taxon>Euglenozoa</taxon>
        <taxon>Kinetoplastea</taxon>
        <taxon>Metakinetoplastina</taxon>
        <taxon>Trypanosomatida</taxon>
        <taxon>Trypanosomatidae</taxon>
        <taxon>Novymonas</taxon>
    </lineage>
</organism>
<evidence type="ECO:0000256" key="1">
    <source>
        <dbReference type="SAM" id="Coils"/>
    </source>
</evidence>
<feature type="compositionally biased region" description="Low complexity" evidence="2">
    <location>
        <begin position="1034"/>
        <end position="1061"/>
    </location>
</feature>
<evidence type="ECO:0000313" key="4">
    <source>
        <dbReference type="Proteomes" id="UP001430356"/>
    </source>
</evidence>
<reference evidence="3 4" key="1">
    <citation type="journal article" date="2021" name="MBio">
        <title>A New Model Trypanosomatid, Novymonas esmeraldas: Genomic Perception of Its 'Candidatus Pandoraea novymonadis' Endosymbiont.</title>
        <authorList>
            <person name="Zakharova A."/>
            <person name="Saura A."/>
            <person name="Butenko A."/>
            <person name="Podesvova L."/>
            <person name="Warmusova S."/>
            <person name="Kostygov A.Y."/>
            <person name="Nenarokova A."/>
            <person name="Lukes J."/>
            <person name="Opperdoes F.R."/>
            <person name="Yurchenko V."/>
        </authorList>
    </citation>
    <scope>NUCLEOTIDE SEQUENCE [LARGE SCALE GENOMIC DNA]</scope>
    <source>
        <strain evidence="3 4">E262AT.01</strain>
    </source>
</reference>
<dbReference type="EMBL" id="JAECZO010000037">
    <property type="protein sequence ID" value="KAK7194467.1"/>
    <property type="molecule type" value="Genomic_DNA"/>
</dbReference>
<name>A0AAW0EM08_9TRYP</name>
<feature type="region of interest" description="Disordered" evidence="2">
    <location>
        <begin position="281"/>
        <end position="320"/>
    </location>
</feature>
<accession>A0AAW0EM08</accession>
<protein>
    <recommendedName>
        <fullName evidence="5">EF-hand domain-containing protein</fullName>
    </recommendedName>
</protein>
<feature type="region of interest" description="Disordered" evidence="2">
    <location>
        <begin position="391"/>
        <end position="432"/>
    </location>
</feature>
<feature type="region of interest" description="Disordered" evidence="2">
    <location>
        <begin position="180"/>
        <end position="206"/>
    </location>
</feature>
<feature type="region of interest" description="Disordered" evidence="2">
    <location>
        <begin position="711"/>
        <end position="750"/>
    </location>
</feature>
<sequence>MSALRRSHHSATFSVDGGGGAMSPRYASAYSSPTTVRPTPLSSFTVAVSVVPGEQLLRATASPPGPGLSASPPDVTGGAAEVGGVHSFAGGGVAAAGVAMATSNASFALTASFDNVFARRRLAGSAPSGGPDAASGGHDPSAAAAAAAAAAAVSGHADPAATAVPVPESCDTYRVHLLLPPPATVDDDDDGTSATAPLESLRTPKPQQVVQLSERWRRFQQLVRFVLSVAPRFVPPPTPPGFDFPVDLGLSFVQNSSMFTSAAAAEALTAAAAAASSHHSRGAAHLSSPPPLPPAMAPSASAVSVSELGPPHGDGGGVDDRLVAGEERAARRAYMEAYLNSAIQCHQVCCLQEVQAFVGYSVYVQSEFTRRRALRRPQSTNSLAGALTGAVVDKLLPPTPRPGSEGPLRPPASSSSASVSASATSRASPLRVADGSAAARMDGSLPSAMFASLAPDTLHLSQVALSGIAAAAVPPSLHSAHESTPSAHSLLTGGGAAGAAASASAGGSDRDAVATASLASSPSASSSMGSSVSSRHHREQQQQQRRRRRHERRSHETPHLPADQRTPGAAADAGGDDGDGAATLPAPAVVSTHADAASVAISPHEERALMECFRLMDVSGSGCIAASDCVLFHLCATPASFAGVLRLVASGEDGAVSDMSRLLALAPGWMRACDDVGAVVGGGSAEYLLSPARFVESVRRVLAASDAMARGVGDGDATTTTTSAAGGGSPRTAATVTRPGLAAPPSESAAPSSHVASLEAWVDQYWLLTYAQTFAGVAALVVGPETAALRAALASARGRASRELAAPGADLSTAAAAAAAATACPPWLLQEVAIAVAAQPRVLGCFDACELLCLRFIVCEAGLRVVALEEVLCWLCTETGAPQLPFTLEEWASAMDALSCAVQYREVVWCVRHAPPAATRDADGDDGMTAGERAWRDLAQHHTHILRLVARCVAAGTTVGGGVLDAMVRERRSRGATAGGARWRVDTAALAEQAALVAQLRAENVILEQRLADAAAAAAAASTSAAAQPPPGEGEPSATDPVAAEDGAAASAPSSTGSACARDAGSRARGTTVELIPVYTAEPASMTGAPPDHHTLRRASPEERAALTHVTRAGPVRYTVPPPPHHRRLRGQQLPSELRLSFYVCRGGAAVEAEAVSSVERLAARDAEGRRVVSVKVARNRLVVLGSEAASPGRRPRRSTALSSYPTHAGAGSPPLRGVPSTAAPAARLDGHSAAAVRRPPSLLYPSCSAMVGSHARAAVARPTAVAAPAAVADDEAGRLPPPPHCLCRVRLRPHAWYTLSLALDWGLHRVRVRLTAEPTAAASSPVVCMEDEVGMLDGAAVGGLACLDIYPRHEVLVAYCGAVVRYE</sequence>
<keyword evidence="4" id="KW-1185">Reference proteome</keyword>
<gene>
    <name evidence="3" type="ORF">NESM_000363500</name>
</gene>
<keyword evidence="1" id="KW-0175">Coiled coil</keyword>
<feature type="compositionally biased region" description="Low complexity" evidence="2">
    <location>
        <begin position="412"/>
        <end position="428"/>
    </location>
</feature>
<dbReference type="Proteomes" id="UP001430356">
    <property type="component" value="Unassembled WGS sequence"/>
</dbReference>
<feature type="region of interest" description="Disordered" evidence="2">
    <location>
        <begin position="478"/>
        <end position="585"/>
    </location>
</feature>
<feature type="compositionally biased region" description="Low complexity" evidence="2">
    <location>
        <begin position="297"/>
        <end position="306"/>
    </location>
</feature>